<evidence type="ECO:0000256" key="1">
    <source>
        <dbReference type="HAMAP-Rule" id="MF_00799"/>
    </source>
</evidence>
<dbReference type="PANTHER" id="PTHR43437:SF3">
    <property type="entry name" value="HYDROXYACYL-THIOESTER DEHYDRATASE TYPE 2, MITOCHONDRIAL"/>
    <property type="match status" value="1"/>
</dbReference>
<dbReference type="PIRSF" id="PIRSF018072">
    <property type="entry name" value="UCP018072"/>
    <property type="match status" value="1"/>
</dbReference>
<dbReference type="Gene3D" id="3.10.129.10">
    <property type="entry name" value="Hotdog Thioesterase"/>
    <property type="match status" value="1"/>
</dbReference>
<dbReference type="SUPFAM" id="SSF54637">
    <property type="entry name" value="Thioesterase/thiol ester dehydrase-isomerase"/>
    <property type="match status" value="1"/>
</dbReference>
<dbReference type="Pfam" id="PF13452">
    <property type="entry name" value="FAS1_DH_region"/>
    <property type="match status" value="1"/>
</dbReference>
<dbReference type="CDD" id="cd03441">
    <property type="entry name" value="R_hydratase_like"/>
    <property type="match status" value="1"/>
</dbReference>
<evidence type="ECO:0000259" key="2">
    <source>
        <dbReference type="Pfam" id="PF13452"/>
    </source>
</evidence>
<dbReference type="RefSeq" id="WP_193928394.1">
    <property type="nucleotide sequence ID" value="NZ_JADEYC010000017.1"/>
</dbReference>
<gene>
    <name evidence="3" type="ORF">IQ251_10855</name>
</gene>
<dbReference type="EMBL" id="JADEYC010000017">
    <property type="protein sequence ID" value="MBE9374940.1"/>
    <property type="molecule type" value="Genomic_DNA"/>
</dbReference>
<dbReference type="AlphaFoldDB" id="A0A929BA12"/>
<dbReference type="InterPro" id="IPR029069">
    <property type="entry name" value="HotDog_dom_sf"/>
</dbReference>
<reference evidence="3" key="1">
    <citation type="submission" date="2020-10" db="EMBL/GenBank/DDBJ databases">
        <title>Diversity and distribution of actinomycetes associated with coral in the coast of Hainan.</title>
        <authorList>
            <person name="Li F."/>
        </authorList>
    </citation>
    <scope>NUCLEOTIDE SEQUENCE</scope>
    <source>
        <strain evidence="3">HNM0983</strain>
    </source>
</reference>
<dbReference type="GO" id="GO:0019171">
    <property type="term" value="F:(3R)-hydroxyacyl-[acyl-carrier-protein] dehydratase activity"/>
    <property type="evidence" value="ECO:0007669"/>
    <property type="project" value="TreeGrafter"/>
</dbReference>
<dbReference type="GO" id="GO:0006633">
    <property type="term" value="P:fatty acid biosynthetic process"/>
    <property type="evidence" value="ECO:0007669"/>
    <property type="project" value="TreeGrafter"/>
</dbReference>
<evidence type="ECO:0000313" key="4">
    <source>
        <dbReference type="Proteomes" id="UP000598360"/>
    </source>
</evidence>
<dbReference type="InterPro" id="IPR039569">
    <property type="entry name" value="FAS1-like_DH_region"/>
</dbReference>
<dbReference type="PANTHER" id="PTHR43437">
    <property type="entry name" value="HYDROXYACYL-THIOESTER DEHYDRATASE TYPE 2, MITOCHONDRIAL-RELATED"/>
    <property type="match status" value="1"/>
</dbReference>
<accession>A0A929BA12</accession>
<comment type="similarity">
    <text evidence="1">Belongs to the UPF0336 family.</text>
</comment>
<sequence length="152" mass="16677">MPLDQSFIGREYPPTESYEVGREKIREFAEAIGDDSPLFRDPEAARAAGHPDVVAPPTFPVILSMRAHDQIVADPQLGLDYSRVVHGKQEFGYRRPVRAGDRLRTAVHVDDITSRAGNDFLTVRAEIATEDGEPVCTATSMLVVRGAGEEDA</sequence>
<dbReference type="HAMAP" id="MF_00799">
    <property type="entry name" value="UPF0336"/>
    <property type="match status" value="1"/>
</dbReference>
<dbReference type="InterPro" id="IPR016709">
    <property type="entry name" value="HadA-like"/>
</dbReference>
<evidence type="ECO:0000313" key="3">
    <source>
        <dbReference type="EMBL" id="MBE9374940.1"/>
    </source>
</evidence>
<name>A0A929BA12_9PSEU</name>
<organism evidence="3 4">
    <name type="scientific">Saccharopolyspora montiporae</name>
    <dbReference type="NCBI Taxonomy" id="2781240"/>
    <lineage>
        <taxon>Bacteria</taxon>
        <taxon>Bacillati</taxon>
        <taxon>Actinomycetota</taxon>
        <taxon>Actinomycetes</taxon>
        <taxon>Pseudonocardiales</taxon>
        <taxon>Pseudonocardiaceae</taxon>
        <taxon>Saccharopolyspora</taxon>
    </lineage>
</organism>
<proteinExistence type="inferred from homology"/>
<dbReference type="InterPro" id="IPR050965">
    <property type="entry name" value="UPF0336/Enoyl-CoA_hydratase"/>
</dbReference>
<comment type="caution">
    <text evidence="3">The sequence shown here is derived from an EMBL/GenBank/DDBJ whole genome shotgun (WGS) entry which is preliminary data.</text>
</comment>
<dbReference type="Proteomes" id="UP000598360">
    <property type="component" value="Unassembled WGS sequence"/>
</dbReference>
<keyword evidence="4" id="KW-1185">Reference proteome</keyword>
<feature type="domain" description="FAS1-like dehydratase" evidence="2">
    <location>
        <begin position="6"/>
        <end position="137"/>
    </location>
</feature>
<protein>
    <recommendedName>
        <fullName evidence="1">UPF0336 protein IQ251_10855</fullName>
    </recommendedName>
</protein>